<feature type="compositionally biased region" description="Acidic residues" evidence="3">
    <location>
        <begin position="249"/>
        <end position="264"/>
    </location>
</feature>
<organism evidence="4 5">
    <name type="scientific">Sporothrix epigloea</name>
    <dbReference type="NCBI Taxonomy" id="1892477"/>
    <lineage>
        <taxon>Eukaryota</taxon>
        <taxon>Fungi</taxon>
        <taxon>Dikarya</taxon>
        <taxon>Ascomycota</taxon>
        <taxon>Pezizomycotina</taxon>
        <taxon>Sordariomycetes</taxon>
        <taxon>Sordariomycetidae</taxon>
        <taxon>Ophiostomatales</taxon>
        <taxon>Ophiostomataceae</taxon>
        <taxon>Sporothrix</taxon>
    </lineage>
</organism>
<comment type="similarity">
    <text evidence="1 2">Belongs to the nucleosome assembly protein (NAP) family.</text>
</comment>
<gene>
    <name evidence="4" type="ORF">SEPCBS119000_001446</name>
</gene>
<protein>
    <recommendedName>
        <fullName evidence="6">Nap family protein</fullName>
    </recommendedName>
</protein>
<accession>A0ABP0DAR8</accession>
<proteinExistence type="inferred from homology"/>
<evidence type="ECO:0000256" key="1">
    <source>
        <dbReference type="ARBA" id="ARBA00009947"/>
    </source>
</evidence>
<name>A0ABP0DAR8_9PEZI</name>
<evidence type="ECO:0000313" key="4">
    <source>
        <dbReference type="EMBL" id="CAK7265308.1"/>
    </source>
</evidence>
<keyword evidence="5" id="KW-1185">Reference proteome</keyword>
<dbReference type="Proteomes" id="UP001642502">
    <property type="component" value="Unassembled WGS sequence"/>
</dbReference>
<dbReference type="Gene3D" id="3.30.1120.90">
    <property type="entry name" value="Nucleosome assembly protein"/>
    <property type="match status" value="1"/>
</dbReference>
<feature type="region of interest" description="Disordered" evidence="3">
    <location>
        <begin position="229"/>
        <end position="264"/>
    </location>
</feature>
<feature type="region of interest" description="Disordered" evidence="3">
    <location>
        <begin position="301"/>
        <end position="346"/>
    </location>
</feature>
<dbReference type="InterPro" id="IPR002164">
    <property type="entry name" value="NAP_family"/>
</dbReference>
<feature type="compositionally biased region" description="Basic and acidic residues" evidence="3">
    <location>
        <begin position="229"/>
        <end position="248"/>
    </location>
</feature>
<dbReference type="PANTHER" id="PTHR11875">
    <property type="entry name" value="TESTIS-SPECIFIC Y-ENCODED PROTEIN"/>
    <property type="match status" value="1"/>
</dbReference>
<evidence type="ECO:0000313" key="5">
    <source>
        <dbReference type="Proteomes" id="UP001642502"/>
    </source>
</evidence>
<dbReference type="SUPFAM" id="SSF143113">
    <property type="entry name" value="NAP-like"/>
    <property type="match status" value="1"/>
</dbReference>
<evidence type="ECO:0000256" key="2">
    <source>
        <dbReference type="RuleBase" id="RU003876"/>
    </source>
</evidence>
<sequence>MSTDAAVQVSSVTYQQLADIESDFDDVNTQLLIQQAVSERSLYERRAGLLRKITGFWPLVLEQAPPEIDQYIQPGDAAVLGNFLEDIEVTRFEIGDSVTSKDNGEPRSFAIRFTFAENDVFEDRVLEKRFWYRHAPVKVAEEGDKKKDEAADSWSGIVSEPVAIKWKKDKDLTGGLLDLAVKVYQEGEKSASAEALIEQLEKTAMGGISFFAWFGYVGRRISAEESKAAETLKREQRAERAAKQAKGETEEDAEDEDEDEDMIEEEDDDYEYEIFGDGDIVALAFAEDLWPNAIKYFRQAQEEETLSDLEFEEMDEDDDEDEEDEDDEEGDKGDAANAPPSKKQRK</sequence>
<evidence type="ECO:0000256" key="3">
    <source>
        <dbReference type="SAM" id="MobiDB-lite"/>
    </source>
</evidence>
<dbReference type="EMBL" id="CAWUON010000011">
    <property type="protein sequence ID" value="CAK7265308.1"/>
    <property type="molecule type" value="Genomic_DNA"/>
</dbReference>
<feature type="compositionally biased region" description="Acidic residues" evidence="3">
    <location>
        <begin position="302"/>
        <end position="331"/>
    </location>
</feature>
<reference evidence="4 5" key="1">
    <citation type="submission" date="2024-01" db="EMBL/GenBank/DDBJ databases">
        <authorList>
            <person name="Allen C."/>
            <person name="Tagirdzhanova G."/>
        </authorList>
    </citation>
    <scope>NUCLEOTIDE SEQUENCE [LARGE SCALE GENOMIC DNA]</scope>
    <source>
        <strain evidence="4 5">CBS 119000</strain>
    </source>
</reference>
<comment type="caution">
    <text evidence="4">The sequence shown here is derived from an EMBL/GenBank/DDBJ whole genome shotgun (WGS) entry which is preliminary data.</text>
</comment>
<dbReference type="InterPro" id="IPR037231">
    <property type="entry name" value="NAP-like_sf"/>
</dbReference>
<evidence type="ECO:0008006" key="6">
    <source>
        <dbReference type="Google" id="ProtNLM"/>
    </source>
</evidence>
<dbReference type="Pfam" id="PF00956">
    <property type="entry name" value="NAP"/>
    <property type="match status" value="1"/>
</dbReference>